<sequence length="327" mass="35189">MTVEQVVSVELPLDAERHTLLADIESAAARALKAAPGDRHDVVRYEALSTQLEAWVFAEIARTGAEVRVHQPGPVDAVFAPVPGAPERMRFTLRLPLESGETRRPTGTGAPAAPAPPWRSPDGAGGHRAVTQRFESQVAAALSRAAGSSPTAVSPSGIHNATITEVLRAHVGPGGDRVDVPVVYRDGSRARYPFPLQAVPVSAARDGDYDIELRLALLSIRHAEMDTVVDGAWLRNIEVSMPRTAAETDDFVYETSRAQLLDLTGGGESRAHIELFQTGLEPAVVGFYRAVAEHQLACPRSLGVTPVYFRRDAEIGGDYRFGTGWFA</sequence>
<evidence type="ECO:0000256" key="1">
    <source>
        <dbReference type="SAM" id="MobiDB-lite"/>
    </source>
</evidence>
<accession>A0ABW6PNZ5</accession>
<dbReference type="Proteomes" id="UP001601444">
    <property type="component" value="Unassembled WGS sequence"/>
</dbReference>
<name>A0ABW6PNZ5_9NOCA</name>
<evidence type="ECO:0008006" key="4">
    <source>
        <dbReference type="Google" id="ProtNLM"/>
    </source>
</evidence>
<gene>
    <name evidence="2" type="ORF">ACFYTF_14930</name>
</gene>
<proteinExistence type="predicted"/>
<evidence type="ECO:0000313" key="3">
    <source>
        <dbReference type="Proteomes" id="UP001601444"/>
    </source>
</evidence>
<reference evidence="2 3" key="1">
    <citation type="submission" date="2024-10" db="EMBL/GenBank/DDBJ databases">
        <title>The Natural Products Discovery Center: Release of the First 8490 Sequenced Strains for Exploring Actinobacteria Biosynthetic Diversity.</title>
        <authorList>
            <person name="Kalkreuter E."/>
            <person name="Kautsar S.A."/>
            <person name="Yang D."/>
            <person name="Bader C.D."/>
            <person name="Teijaro C.N."/>
            <person name="Fluegel L."/>
            <person name="Davis C.M."/>
            <person name="Simpson J.R."/>
            <person name="Lauterbach L."/>
            <person name="Steele A.D."/>
            <person name="Gui C."/>
            <person name="Meng S."/>
            <person name="Li G."/>
            <person name="Viehrig K."/>
            <person name="Ye F."/>
            <person name="Su P."/>
            <person name="Kiefer A.F."/>
            <person name="Nichols A."/>
            <person name="Cepeda A.J."/>
            <person name="Yan W."/>
            <person name="Fan B."/>
            <person name="Jiang Y."/>
            <person name="Adhikari A."/>
            <person name="Zheng C.-J."/>
            <person name="Schuster L."/>
            <person name="Cowan T.M."/>
            <person name="Smanski M.J."/>
            <person name="Chevrette M.G."/>
            <person name="De Carvalho L.P.S."/>
            <person name="Shen B."/>
        </authorList>
    </citation>
    <scope>NUCLEOTIDE SEQUENCE [LARGE SCALE GENOMIC DNA]</scope>
    <source>
        <strain evidence="2 3">NPDC004045</strain>
    </source>
</reference>
<protein>
    <recommendedName>
        <fullName evidence="4">Baseplate protein J-like domain-containing protein</fullName>
    </recommendedName>
</protein>
<keyword evidence="3" id="KW-1185">Reference proteome</keyword>
<comment type="caution">
    <text evidence="2">The sequence shown here is derived from an EMBL/GenBank/DDBJ whole genome shotgun (WGS) entry which is preliminary data.</text>
</comment>
<dbReference type="RefSeq" id="WP_387700733.1">
    <property type="nucleotide sequence ID" value="NZ_JBIAMX010000007.1"/>
</dbReference>
<feature type="region of interest" description="Disordered" evidence="1">
    <location>
        <begin position="96"/>
        <end position="129"/>
    </location>
</feature>
<dbReference type="EMBL" id="JBIAMX010000007">
    <property type="protein sequence ID" value="MFF0544122.1"/>
    <property type="molecule type" value="Genomic_DNA"/>
</dbReference>
<evidence type="ECO:0000313" key="2">
    <source>
        <dbReference type="EMBL" id="MFF0544122.1"/>
    </source>
</evidence>
<organism evidence="2 3">
    <name type="scientific">Nocardia thailandica</name>
    <dbReference type="NCBI Taxonomy" id="257275"/>
    <lineage>
        <taxon>Bacteria</taxon>
        <taxon>Bacillati</taxon>
        <taxon>Actinomycetota</taxon>
        <taxon>Actinomycetes</taxon>
        <taxon>Mycobacteriales</taxon>
        <taxon>Nocardiaceae</taxon>
        <taxon>Nocardia</taxon>
    </lineage>
</organism>